<evidence type="ECO:0000313" key="3">
    <source>
        <dbReference type="Proteomes" id="UP000785200"/>
    </source>
</evidence>
<dbReference type="GO" id="GO:0000287">
    <property type="term" value="F:magnesium ion binding"/>
    <property type="evidence" value="ECO:0007669"/>
    <property type="project" value="InterPro"/>
</dbReference>
<dbReference type="Gene3D" id="3.90.470.20">
    <property type="entry name" value="4'-phosphopantetheinyl transferase domain"/>
    <property type="match status" value="2"/>
</dbReference>
<feature type="region of interest" description="Disordered" evidence="1">
    <location>
        <begin position="382"/>
        <end position="412"/>
    </location>
</feature>
<dbReference type="OrthoDB" id="15433at2759"/>
<protein>
    <recommendedName>
        <fullName evidence="4">4'-phosphopantetheinyl transferase domain-containing protein</fullName>
    </recommendedName>
</protein>
<proteinExistence type="predicted"/>
<dbReference type="GO" id="GO:0008897">
    <property type="term" value="F:holo-[acyl-carrier-protein] synthase activity"/>
    <property type="evidence" value="ECO:0007669"/>
    <property type="project" value="InterPro"/>
</dbReference>
<accession>A0A9P6VS43</accession>
<comment type="caution">
    <text evidence="2">The sequence shown here is derived from an EMBL/GenBank/DDBJ whole genome shotgun (WGS) entry which is preliminary data.</text>
</comment>
<evidence type="ECO:0000313" key="2">
    <source>
        <dbReference type="EMBL" id="KAG0652608.1"/>
    </source>
</evidence>
<dbReference type="SUPFAM" id="SSF56214">
    <property type="entry name" value="4'-phosphopantetheinyl transferase"/>
    <property type="match status" value="1"/>
</dbReference>
<dbReference type="EMBL" id="VNKQ01000002">
    <property type="protein sequence ID" value="KAG0652608.1"/>
    <property type="molecule type" value="Genomic_DNA"/>
</dbReference>
<gene>
    <name evidence="2" type="ORF">D0Z07_0466</name>
</gene>
<dbReference type="AlphaFoldDB" id="A0A9P6VS43"/>
<dbReference type="InterPro" id="IPR037143">
    <property type="entry name" value="4-PPantetheinyl_Trfase_dom_sf"/>
</dbReference>
<keyword evidence="3" id="KW-1185">Reference proteome</keyword>
<sequence>MPPRPFPFPINIGTDICSVQRILKLLRNPSARYTRTNLFARRILTTKELESRWLSQADAVREWSQLHKQSSDLRFSWREYTIDDYYRLRRSHKMSGSTRRKIAQHDEIMDVAEEDLTFGTMAAANDEADPAHTTNFEQSTLPQRSSEMQKEGLLPSIASDGGHGCSQTIVESKDIGGTKANVISGDYGQEAEASLSIAQKSENQRFLREEVINNQMDKLFPKIWNAAQFLAGRFAAKEAAMKAYHCRRLTYQDVEIRSPPPIDGWSQAPIAMVRPENGNWYDAQIIPMSISHDGGFATAVCMVYEHSAGAVFENAEKASLAHSGTLPRHAASKVKTRVETAETLPFHSRAKTTEVFHKSSKYAIGSEDPIPRETSAAKAITRRNPSVLPGIESEPSPLAQEQDDSLDTVPGSDNALAKFIRRWKVTE</sequence>
<name>A0A9P6VS43_9HELO</name>
<evidence type="ECO:0000256" key="1">
    <source>
        <dbReference type="SAM" id="MobiDB-lite"/>
    </source>
</evidence>
<reference evidence="2" key="1">
    <citation type="submission" date="2019-07" db="EMBL/GenBank/DDBJ databases">
        <title>Hyphodiscus hymeniophilus genome sequencing and assembly.</title>
        <authorList>
            <person name="Kramer G."/>
            <person name="Nodwell J."/>
        </authorList>
    </citation>
    <scope>NUCLEOTIDE SEQUENCE</scope>
    <source>
        <strain evidence="2">ATCC 34498</strain>
    </source>
</reference>
<organism evidence="2 3">
    <name type="scientific">Hyphodiscus hymeniophilus</name>
    <dbReference type="NCBI Taxonomy" id="353542"/>
    <lineage>
        <taxon>Eukaryota</taxon>
        <taxon>Fungi</taxon>
        <taxon>Dikarya</taxon>
        <taxon>Ascomycota</taxon>
        <taxon>Pezizomycotina</taxon>
        <taxon>Leotiomycetes</taxon>
        <taxon>Helotiales</taxon>
        <taxon>Hyphodiscaceae</taxon>
        <taxon>Hyphodiscus</taxon>
    </lineage>
</organism>
<evidence type="ECO:0008006" key="4">
    <source>
        <dbReference type="Google" id="ProtNLM"/>
    </source>
</evidence>
<dbReference type="Proteomes" id="UP000785200">
    <property type="component" value="Unassembled WGS sequence"/>
</dbReference>